<protein>
    <submittedName>
        <fullName evidence="6">DUF1205 domain-containing protein</fullName>
    </submittedName>
</protein>
<accession>A0A5Q0H4T8</accession>
<dbReference type="InterPro" id="IPR050426">
    <property type="entry name" value="Glycosyltransferase_28"/>
</dbReference>
<evidence type="ECO:0000313" key="6">
    <source>
        <dbReference type="EMBL" id="QFZ21236.1"/>
    </source>
</evidence>
<evidence type="ECO:0000259" key="4">
    <source>
        <dbReference type="Pfam" id="PF06722"/>
    </source>
</evidence>
<name>A0A5Q0H4T8_SACSY</name>
<comment type="similarity">
    <text evidence="1">Belongs to the glycosyltransferase 28 family.</text>
</comment>
<sequence>MSTWGWRSHFYSLVPLAWALRSAGHEVLVAGHPSMAPIITEAGLGAVPLGEDIDFESVFTGRIGKVTPSGGAGSLEPAITPDGGVVRMAEALLDDLVAFGRSFRPDLVVWEPFNLAAPVAAAALGVPGVLSLWGPDHMSELSLDHEAVVGPLARRFGLGADEVSLTGRLTLDPVPPPVQVPLGGPVQPIRYVPYNGAAVLPRWLHEPPRRPRVCVTGGTVAGPGLSARTDLPAVVRAVAELDVEVVVAVMRAHRDLFGSLPDNVRLTDGPLALRLLLPSCSAFVQHGGAGTMLTALACGVPQLILPQVGDEHFLAERLAVSGAGTWLDDPDAATVGETVAALAQDGPWRAAAHVMRDRVREMPAPAEVVGALVALAEGART</sequence>
<feature type="domain" description="Erythromycin biosynthesis protein CIII-like C-terminal" evidence="4">
    <location>
        <begin position="234"/>
        <end position="375"/>
    </location>
</feature>
<dbReference type="GO" id="GO:0016758">
    <property type="term" value="F:hexosyltransferase activity"/>
    <property type="evidence" value="ECO:0007669"/>
    <property type="project" value="UniProtKB-ARBA"/>
</dbReference>
<dbReference type="Pfam" id="PF21036">
    <property type="entry name" value="EryCIII-like_N"/>
    <property type="match status" value="1"/>
</dbReference>
<gene>
    <name evidence="6" type="ORF">EKG83_31065</name>
</gene>
<dbReference type="EMBL" id="CP034550">
    <property type="protein sequence ID" value="QFZ21236.1"/>
    <property type="molecule type" value="Genomic_DNA"/>
</dbReference>
<dbReference type="GO" id="GO:0017000">
    <property type="term" value="P:antibiotic biosynthetic process"/>
    <property type="evidence" value="ECO:0007669"/>
    <property type="project" value="UniProtKB-ARBA"/>
</dbReference>
<dbReference type="InterPro" id="IPR002213">
    <property type="entry name" value="UDP_glucos_trans"/>
</dbReference>
<feature type="domain" description="Erythromycin biosynthesis protein CIII-like N-terminal" evidence="5">
    <location>
        <begin position="18"/>
        <end position="218"/>
    </location>
</feature>
<evidence type="ECO:0000313" key="7">
    <source>
        <dbReference type="Proteomes" id="UP000325787"/>
    </source>
</evidence>
<keyword evidence="3" id="KW-0808">Transferase</keyword>
<evidence type="ECO:0000256" key="2">
    <source>
        <dbReference type="ARBA" id="ARBA00022676"/>
    </source>
</evidence>
<dbReference type="Gene3D" id="3.40.50.2000">
    <property type="entry name" value="Glycogen Phosphorylase B"/>
    <property type="match status" value="2"/>
</dbReference>
<dbReference type="GO" id="GO:0008194">
    <property type="term" value="F:UDP-glycosyltransferase activity"/>
    <property type="evidence" value="ECO:0007669"/>
    <property type="project" value="InterPro"/>
</dbReference>
<keyword evidence="7" id="KW-1185">Reference proteome</keyword>
<dbReference type="AlphaFoldDB" id="A0A5Q0H4T8"/>
<dbReference type="OrthoDB" id="5488434at2"/>
<dbReference type="PANTHER" id="PTHR48050">
    <property type="entry name" value="STEROL 3-BETA-GLUCOSYLTRANSFERASE"/>
    <property type="match status" value="1"/>
</dbReference>
<dbReference type="InterPro" id="IPR010610">
    <property type="entry name" value="EryCIII-like_C"/>
</dbReference>
<evidence type="ECO:0000259" key="5">
    <source>
        <dbReference type="Pfam" id="PF21036"/>
    </source>
</evidence>
<reference evidence="7" key="1">
    <citation type="journal article" date="2021" name="Curr. Microbiol.">
        <title>Complete genome of nocamycin-producing strain Saccharothrix syringae NRRL B-16468 reveals the biosynthetic potential for secondary metabolites.</title>
        <authorList>
            <person name="Mo X."/>
            <person name="Yang S."/>
        </authorList>
    </citation>
    <scope>NUCLEOTIDE SEQUENCE [LARGE SCALE GENOMIC DNA]</scope>
    <source>
        <strain evidence="7">ATCC 51364 / DSM 43886 / JCM 6844 / KCTC 9398 / NBRC 14523 / NRRL B-16468 / INA 2240</strain>
    </source>
</reference>
<dbReference type="KEGG" id="ssyi:EKG83_31065"/>
<dbReference type="SUPFAM" id="SSF53756">
    <property type="entry name" value="UDP-Glycosyltransferase/glycogen phosphorylase"/>
    <property type="match status" value="1"/>
</dbReference>
<dbReference type="InterPro" id="IPR048284">
    <property type="entry name" value="EryCIII-like_N"/>
</dbReference>
<organism evidence="6 7">
    <name type="scientific">Saccharothrix syringae</name>
    <name type="common">Nocardiopsis syringae</name>
    <dbReference type="NCBI Taxonomy" id="103733"/>
    <lineage>
        <taxon>Bacteria</taxon>
        <taxon>Bacillati</taxon>
        <taxon>Actinomycetota</taxon>
        <taxon>Actinomycetes</taxon>
        <taxon>Pseudonocardiales</taxon>
        <taxon>Pseudonocardiaceae</taxon>
        <taxon>Saccharothrix</taxon>
    </lineage>
</organism>
<evidence type="ECO:0000256" key="3">
    <source>
        <dbReference type="ARBA" id="ARBA00022679"/>
    </source>
</evidence>
<dbReference type="PANTHER" id="PTHR48050:SF13">
    <property type="entry name" value="STEROL 3-BETA-GLUCOSYLTRANSFERASE UGT80A2"/>
    <property type="match status" value="1"/>
</dbReference>
<dbReference type="CDD" id="cd03784">
    <property type="entry name" value="GT1_Gtf-like"/>
    <property type="match status" value="1"/>
</dbReference>
<dbReference type="Proteomes" id="UP000325787">
    <property type="component" value="Chromosome"/>
</dbReference>
<keyword evidence="2" id="KW-0328">Glycosyltransferase</keyword>
<dbReference type="Pfam" id="PF06722">
    <property type="entry name" value="EryCIII-like_C"/>
    <property type="match status" value="1"/>
</dbReference>
<evidence type="ECO:0000256" key="1">
    <source>
        <dbReference type="ARBA" id="ARBA00006962"/>
    </source>
</evidence>
<dbReference type="RefSeq" id="WP_033432074.1">
    <property type="nucleotide sequence ID" value="NZ_CP034550.1"/>
</dbReference>
<proteinExistence type="inferred from homology"/>